<dbReference type="Proteomes" id="UP000504637">
    <property type="component" value="Unplaced"/>
</dbReference>
<dbReference type="PROSITE" id="PS50097">
    <property type="entry name" value="BTB"/>
    <property type="match status" value="1"/>
</dbReference>
<dbReference type="AlphaFoldDB" id="A0A6J3LUP8"/>
<dbReference type="CDD" id="cd18186">
    <property type="entry name" value="BTB_POZ_ZBTB_KLHL-like"/>
    <property type="match status" value="1"/>
</dbReference>
<reference evidence="3" key="1">
    <citation type="submission" date="2020-01" db="EMBL/GenBank/DDBJ databases">
        <authorList>
            <consortium name="DOE Joint Genome Institute"/>
            <person name="Haridas S."/>
            <person name="Albert R."/>
            <person name="Binder M."/>
            <person name="Bloem J."/>
            <person name="Labutti K."/>
            <person name="Salamov A."/>
            <person name="Andreopoulos B."/>
            <person name="Baker S.E."/>
            <person name="Barry K."/>
            <person name="Bills G."/>
            <person name="Bluhm B.H."/>
            <person name="Cannon C."/>
            <person name="Castanera R."/>
            <person name="Culley D.E."/>
            <person name="Daum C."/>
            <person name="Ezra D."/>
            <person name="Gonzalez J.B."/>
            <person name="Henrissat B."/>
            <person name="Kuo A."/>
            <person name="Liang C."/>
            <person name="Lipzen A."/>
            <person name="Lutzoni F."/>
            <person name="Magnuson J."/>
            <person name="Mondo S."/>
            <person name="Nolan M."/>
            <person name="Ohm R."/>
            <person name="Pangilinan J."/>
            <person name="Park H.-J."/>
            <person name="Ramirez L."/>
            <person name="Alfaro M."/>
            <person name="Sun H."/>
            <person name="Tritt A."/>
            <person name="Yoshinaga Y."/>
            <person name="Zwiers L.-H."/>
            <person name="Turgeon B.G."/>
            <person name="Goodwin S.B."/>
            <person name="Spatafora J.W."/>
            <person name="Crous P.W."/>
            <person name="Grigoriev I.V."/>
        </authorList>
    </citation>
    <scope>NUCLEOTIDE SEQUENCE</scope>
    <source>
        <strain evidence="3">CBS 342.82</strain>
    </source>
</reference>
<organism evidence="3">
    <name type="scientific">Dissoconium aciculare CBS 342.82</name>
    <dbReference type="NCBI Taxonomy" id="1314786"/>
    <lineage>
        <taxon>Eukaryota</taxon>
        <taxon>Fungi</taxon>
        <taxon>Dikarya</taxon>
        <taxon>Ascomycota</taxon>
        <taxon>Pezizomycotina</taxon>
        <taxon>Dothideomycetes</taxon>
        <taxon>Dothideomycetidae</taxon>
        <taxon>Mycosphaerellales</taxon>
        <taxon>Dissoconiaceae</taxon>
        <taxon>Dissoconium</taxon>
    </lineage>
</organism>
<name>A0A6J3LUP8_9PEZI</name>
<feature type="domain" description="BTB" evidence="1">
    <location>
        <begin position="68"/>
        <end position="139"/>
    </location>
</feature>
<dbReference type="InterPro" id="IPR000210">
    <property type="entry name" value="BTB/POZ_dom"/>
</dbReference>
<reference evidence="3" key="2">
    <citation type="submission" date="2020-04" db="EMBL/GenBank/DDBJ databases">
        <authorList>
            <consortium name="NCBI Genome Project"/>
        </authorList>
    </citation>
    <scope>NUCLEOTIDE SEQUENCE</scope>
    <source>
        <strain evidence="3">CBS 342.82</strain>
    </source>
</reference>
<dbReference type="PANTHER" id="PTHR47843:SF5">
    <property type="entry name" value="BTB_POZ DOMAIN PROTEIN"/>
    <property type="match status" value="1"/>
</dbReference>
<dbReference type="Pfam" id="PF00651">
    <property type="entry name" value="BTB"/>
    <property type="match status" value="1"/>
</dbReference>
<protein>
    <recommendedName>
        <fullName evidence="1">BTB domain-containing protein</fullName>
    </recommendedName>
</protein>
<gene>
    <name evidence="3" type="ORF">K489DRAFT_405092</name>
</gene>
<evidence type="ECO:0000313" key="3">
    <source>
        <dbReference type="RefSeq" id="XP_033455378.1"/>
    </source>
</evidence>
<reference evidence="3" key="3">
    <citation type="submission" date="2025-08" db="UniProtKB">
        <authorList>
            <consortium name="RefSeq"/>
        </authorList>
    </citation>
    <scope>IDENTIFICATION</scope>
    <source>
        <strain evidence="3">CBS 342.82</strain>
    </source>
</reference>
<dbReference type="SUPFAM" id="SSF54695">
    <property type="entry name" value="POZ domain"/>
    <property type="match status" value="1"/>
</dbReference>
<accession>A0A6J3LUP8</accession>
<dbReference type="InterPro" id="IPR011333">
    <property type="entry name" value="SKP1/BTB/POZ_sf"/>
</dbReference>
<dbReference type="RefSeq" id="XP_033455378.1">
    <property type="nucleotide sequence ID" value="XM_033607144.1"/>
</dbReference>
<evidence type="ECO:0000259" key="1">
    <source>
        <dbReference type="PROSITE" id="PS50097"/>
    </source>
</evidence>
<dbReference type="OrthoDB" id="6359816at2759"/>
<keyword evidence="2" id="KW-1185">Reference proteome</keyword>
<sequence length="253" mass="28828">MAKSRIVNMSDDLYTACVARHESSLKYMSKEEKHDKLLALMIVEESVDYFWSSIMNGLDDTSKNESLSDVIVRCRSKTWKLHQFVICNRCQFFEAACRGPFSVHVQEAQDKIIVMDDDDPDCIGLMVHWMYTNFYSVGDVCTPQSIIAFNADVADMCDKYNLPEPAIAAWSCTAEHIAVDGWPDDFVADVDAVFTSGRDTKSYRQAENTIVEGFHRHRQTIINCLGQYEVSELFERNPRFGSKVAQKLLFSGK</sequence>
<dbReference type="GeneID" id="54364944"/>
<dbReference type="Gene3D" id="3.30.710.10">
    <property type="entry name" value="Potassium Channel Kv1.1, Chain A"/>
    <property type="match status" value="1"/>
</dbReference>
<dbReference type="PANTHER" id="PTHR47843">
    <property type="entry name" value="BTB DOMAIN-CONTAINING PROTEIN-RELATED"/>
    <property type="match status" value="1"/>
</dbReference>
<evidence type="ECO:0000313" key="2">
    <source>
        <dbReference type="Proteomes" id="UP000504637"/>
    </source>
</evidence>
<proteinExistence type="predicted"/>